<dbReference type="RefSeq" id="WP_190293935.1">
    <property type="nucleotide sequence ID" value="NZ_JABFCZ010000033.1"/>
</dbReference>
<evidence type="ECO:0000313" key="2">
    <source>
        <dbReference type="EMBL" id="MBD1549244.1"/>
    </source>
</evidence>
<dbReference type="PROSITE" id="PS51186">
    <property type="entry name" value="GNAT"/>
    <property type="match status" value="1"/>
</dbReference>
<gene>
    <name evidence="2" type="ORF">HK439_23530</name>
</gene>
<dbReference type="Pfam" id="PF00583">
    <property type="entry name" value="Acetyltransf_1"/>
    <property type="match status" value="1"/>
</dbReference>
<dbReference type="GO" id="GO:0016747">
    <property type="term" value="F:acyltransferase activity, transferring groups other than amino-acyl groups"/>
    <property type="evidence" value="ECO:0007669"/>
    <property type="project" value="InterPro"/>
</dbReference>
<dbReference type="Gene3D" id="3.40.630.30">
    <property type="match status" value="1"/>
</dbReference>
<proteinExistence type="predicted"/>
<reference evidence="2" key="1">
    <citation type="submission" date="2020-05" db="EMBL/GenBank/DDBJ databases">
        <title>Identification of trans-AT polyketide cluster in two marine bacteria, producers of a novel glutaramide-containing polyketide sesbanimide D and analogs.</title>
        <authorList>
            <person name="Kacar D."/>
            <person name="Rodriguez P."/>
            <person name="Canedo L."/>
            <person name="Gonzalez E."/>
            <person name="Galan B."/>
            <person name="De La Calle F."/>
            <person name="Garcia J.L."/>
        </authorList>
    </citation>
    <scope>NUCLEOTIDE SEQUENCE</scope>
    <source>
        <strain evidence="2">PHM038</strain>
    </source>
</reference>
<dbReference type="InterPro" id="IPR000182">
    <property type="entry name" value="GNAT_dom"/>
</dbReference>
<dbReference type="EMBL" id="JABFCZ010000033">
    <property type="protein sequence ID" value="MBD1549244.1"/>
    <property type="molecule type" value="Genomic_DNA"/>
</dbReference>
<dbReference type="InterPro" id="IPR016181">
    <property type="entry name" value="Acyl_CoA_acyltransferase"/>
</dbReference>
<accession>A0A926NZH8</accession>
<feature type="domain" description="N-acetyltransferase" evidence="1">
    <location>
        <begin position="7"/>
        <end position="154"/>
    </location>
</feature>
<dbReference type="AlphaFoldDB" id="A0A926NZH8"/>
<dbReference type="SUPFAM" id="SSF55729">
    <property type="entry name" value="Acyl-CoA N-acyltransferases (Nat)"/>
    <property type="match status" value="1"/>
</dbReference>
<protein>
    <submittedName>
        <fullName evidence="2">GNAT family N-acetyltransferase</fullName>
    </submittedName>
</protein>
<comment type="caution">
    <text evidence="2">The sequence shown here is derived from an EMBL/GenBank/DDBJ whole genome shotgun (WGS) entry which is preliminary data.</text>
</comment>
<dbReference type="CDD" id="cd04301">
    <property type="entry name" value="NAT_SF"/>
    <property type="match status" value="1"/>
</dbReference>
<sequence>MAAAETLDLRYADEESDVIRCFELMRQLRPHLATEGEFVDRWRRQTAAGYRLIALWQNQTPVALAGFRVQENLVHGVHLYVDDLVTDEAARGSGFGHILMDRLKEEGRALGLEKLILDTPLTNALGHRFYYREGLLARALRFHVSLTTEAGTAR</sequence>
<dbReference type="Proteomes" id="UP000598467">
    <property type="component" value="Unassembled WGS sequence"/>
</dbReference>
<organism evidence="2 3">
    <name type="scientific">Roseibium aggregatum</name>
    <dbReference type="NCBI Taxonomy" id="187304"/>
    <lineage>
        <taxon>Bacteria</taxon>
        <taxon>Pseudomonadati</taxon>
        <taxon>Pseudomonadota</taxon>
        <taxon>Alphaproteobacteria</taxon>
        <taxon>Hyphomicrobiales</taxon>
        <taxon>Stappiaceae</taxon>
        <taxon>Roseibium</taxon>
    </lineage>
</organism>
<evidence type="ECO:0000259" key="1">
    <source>
        <dbReference type="PROSITE" id="PS51186"/>
    </source>
</evidence>
<name>A0A926NZH8_9HYPH</name>
<evidence type="ECO:0000313" key="3">
    <source>
        <dbReference type="Proteomes" id="UP000598467"/>
    </source>
</evidence>